<organism evidence="2 3">
    <name type="scientific">Pararhizobium antarcticum</name>
    <dbReference type="NCBI Taxonomy" id="1798805"/>
    <lineage>
        <taxon>Bacteria</taxon>
        <taxon>Pseudomonadati</taxon>
        <taxon>Pseudomonadota</taxon>
        <taxon>Alphaproteobacteria</taxon>
        <taxon>Hyphomicrobiales</taxon>
        <taxon>Rhizobiaceae</taxon>
        <taxon>Rhizobium/Agrobacterium group</taxon>
        <taxon>Pararhizobium</taxon>
    </lineage>
</organism>
<dbReference type="RefSeq" id="WP_071833915.1">
    <property type="nucleotide sequence ID" value="NZ_LSRP01000096.1"/>
</dbReference>
<protein>
    <submittedName>
        <fullName evidence="2">Uncharacterized protein</fullName>
    </submittedName>
</protein>
<feature type="transmembrane region" description="Helical" evidence="1">
    <location>
        <begin position="20"/>
        <end position="40"/>
    </location>
</feature>
<sequence length="76" mass="7668">MLILTATAIGMLAVGTRSVLGCMMCGFLIVAAFGFAALLGAGSVSWVSLVFALLAYNAGIASMLGVSMLSGSRRHA</sequence>
<dbReference type="Proteomes" id="UP000182661">
    <property type="component" value="Unassembled WGS sequence"/>
</dbReference>
<accession>A0A657LRP4</accession>
<keyword evidence="1" id="KW-1133">Transmembrane helix</keyword>
<evidence type="ECO:0000256" key="1">
    <source>
        <dbReference type="SAM" id="Phobius"/>
    </source>
</evidence>
<dbReference type="EMBL" id="LSRP01000096">
    <property type="protein sequence ID" value="OJF95012.1"/>
    <property type="molecule type" value="Genomic_DNA"/>
</dbReference>
<dbReference type="AlphaFoldDB" id="A0A657LRP4"/>
<name>A0A657LRP4_9HYPH</name>
<feature type="transmembrane region" description="Helical" evidence="1">
    <location>
        <begin position="46"/>
        <end position="69"/>
    </location>
</feature>
<keyword evidence="3" id="KW-1185">Reference proteome</keyword>
<reference evidence="2 3" key="1">
    <citation type="submission" date="2016-02" db="EMBL/GenBank/DDBJ databases">
        <title>Genome sequencing of a beta-galactosidase producing bacteria Rhizobium sp. 59.</title>
        <authorList>
            <person name="Wang D."/>
            <person name="Kot W."/>
            <person name="Qin Y."/>
            <person name="Hansen L."/>
            <person name="Naqvi K."/>
            <person name="Rensing C."/>
        </authorList>
    </citation>
    <scope>NUCLEOTIDE SEQUENCE [LARGE SCALE GENOMIC DNA]</scope>
    <source>
        <strain evidence="2 3">59</strain>
    </source>
</reference>
<evidence type="ECO:0000313" key="2">
    <source>
        <dbReference type="EMBL" id="OJF95012.1"/>
    </source>
</evidence>
<keyword evidence="1" id="KW-0812">Transmembrane</keyword>
<evidence type="ECO:0000313" key="3">
    <source>
        <dbReference type="Proteomes" id="UP000182661"/>
    </source>
</evidence>
<gene>
    <name evidence="2" type="ORF">AX760_04075</name>
</gene>
<keyword evidence="1" id="KW-0472">Membrane</keyword>
<comment type="caution">
    <text evidence="2">The sequence shown here is derived from an EMBL/GenBank/DDBJ whole genome shotgun (WGS) entry which is preliminary data.</text>
</comment>
<proteinExistence type="predicted"/>